<dbReference type="AlphaFoldDB" id="A0A1M7KMP4"/>
<name>A0A1M7KMP4_9BRAD</name>
<sequence length="45" mass="5180">MTPALLFARDCIIYSVNVWLLPVECVFNLIESELARRGVQLYPPE</sequence>
<organism evidence="1 2">
    <name type="scientific">Bradyrhizobium lablabi</name>
    <dbReference type="NCBI Taxonomy" id="722472"/>
    <lineage>
        <taxon>Bacteria</taxon>
        <taxon>Pseudomonadati</taxon>
        <taxon>Pseudomonadota</taxon>
        <taxon>Alphaproteobacteria</taxon>
        <taxon>Hyphomicrobiales</taxon>
        <taxon>Nitrobacteraceae</taxon>
        <taxon>Bradyrhizobium</taxon>
    </lineage>
</organism>
<dbReference type="EMBL" id="FNTI01000001">
    <property type="protein sequence ID" value="SEB98542.1"/>
    <property type="molecule type" value="Genomic_DNA"/>
</dbReference>
<dbReference type="Proteomes" id="UP000183208">
    <property type="component" value="Unassembled WGS sequence"/>
</dbReference>
<gene>
    <name evidence="1" type="ORF">SAMN05444171_0387</name>
</gene>
<accession>A0A1M7KMP4</accession>
<reference evidence="1 2" key="1">
    <citation type="submission" date="2016-10" db="EMBL/GenBank/DDBJ databases">
        <authorList>
            <person name="de Groot N.N."/>
        </authorList>
    </citation>
    <scope>NUCLEOTIDE SEQUENCE [LARGE SCALE GENOMIC DNA]</scope>
    <source>
        <strain evidence="1 2">GAS522</strain>
    </source>
</reference>
<evidence type="ECO:0000313" key="1">
    <source>
        <dbReference type="EMBL" id="SEB98542.1"/>
    </source>
</evidence>
<evidence type="ECO:0000313" key="2">
    <source>
        <dbReference type="Proteomes" id="UP000183208"/>
    </source>
</evidence>
<protein>
    <submittedName>
        <fullName evidence="1">Uncharacterized protein</fullName>
    </submittedName>
</protein>
<proteinExistence type="predicted"/>